<dbReference type="Proteomes" id="UP000033079">
    <property type="component" value="Chromosome"/>
</dbReference>
<feature type="domain" description="Bacterial toxin 47" evidence="2">
    <location>
        <begin position="92"/>
        <end position="197"/>
    </location>
</feature>
<dbReference type="EMBL" id="CP009530">
    <property type="protein sequence ID" value="AKB56764.1"/>
    <property type="molecule type" value="Genomic_DNA"/>
</dbReference>
<dbReference type="AlphaFoldDB" id="A0A0E3QYF8"/>
<evidence type="ECO:0000256" key="1">
    <source>
        <dbReference type="SAM" id="MobiDB-lite"/>
    </source>
</evidence>
<dbReference type="HOGENOM" id="CLU_1329459_0_0_2"/>
<feature type="region of interest" description="Disordered" evidence="1">
    <location>
        <begin position="51"/>
        <end position="72"/>
    </location>
</feature>
<feature type="compositionally biased region" description="Basic and acidic residues" evidence="1">
    <location>
        <begin position="155"/>
        <end position="169"/>
    </location>
</feature>
<accession>A0A0E3QYF8</accession>
<organism evidence="3 4">
    <name type="scientific">Methanosarcina barkeri 227</name>
    <dbReference type="NCBI Taxonomy" id="1434106"/>
    <lineage>
        <taxon>Archaea</taxon>
        <taxon>Methanobacteriati</taxon>
        <taxon>Methanobacteriota</taxon>
        <taxon>Stenosarchaea group</taxon>
        <taxon>Methanomicrobia</taxon>
        <taxon>Methanosarcinales</taxon>
        <taxon>Methanosarcinaceae</taxon>
        <taxon>Methanosarcina</taxon>
    </lineage>
</organism>
<dbReference type="RefSeq" id="WP_052725703.1">
    <property type="nucleotide sequence ID" value="NZ_CP009530.1"/>
</dbReference>
<protein>
    <recommendedName>
        <fullName evidence="2">Bacterial toxin 47 domain-containing protein</fullName>
    </recommendedName>
</protein>
<reference evidence="3 4" key="1">
    <citation type="submission" date="2014-07" db="EMBL/GenBank/DDBJ databases">
        <title>Methanogenic archaea and the global carbon cycle.</title>
        <authorList>
            <person name="Henriksen J.R."/>
            <person name="Luke J."/>
            <person name="Reinhart S."/>
            <person name="Benedict M.N."/>
            <person name="Youngblut N.D."/>
            <person name="Metcalf M.E."/>
            <person name="Whitaker R.J."/>
            <person name="Metcalf W.W."/>
        </authorList>
    </citation>
    <scope>NUCLEOTIDE SEQUENCE [LARGE SCALE GENOMIC DNA]</scope>
    <source>
        <strain evidence="3 4">227</strain>
    </source>
</reference>
<feature type="region of interest" description="Disordered" evidence="1">
    <location>
        <begin position="1"/>
        <end position="24"/>
    </location>
</feature>
<gene>
    <name evidence="3" type="ORF">MSBR2_0248</name>
</gene>
<dbReference type="Pfam" id="PF15540">
    <property type="entry name" value="Ntox47"/>
    <property type="match status" value="1"/>
</dbReference>
<name>A0A0E3QYF8_METBA</name>
<dbReference type="InterPro" id="IPR029103">
    <property type="entry name" value="Ntox47"/>
</dbReference>
<evidence type="ECO:0000313" key="4">
    <source>
        <dbReference type="Proteomes" id="UP000033079"/>
    </source>
</evidence>
<dbReference type="GeneID" id="25418908"/>
<dbReference type="PATRIC" id="fig|1434106.5.peg.289"/>
<feature type="region of interest" description="Disordered" evidence="1">
    <location>
        <begin position="152"/>
        <end position="206"/>
    </location>
</feature>
<evidence type="ECO:0000313" key="3">
    <source>
        <dbReference type="EMBL" id="AKB56764.1"/>
    </source>
</evidence>
<sequence length="206" mass="23427">MSEIKDSKEINVTDKPSELKSKGSEISEVNKCFDENYKKYIKDGKATDFEYPKKELDVGSGDDSKKDFEKKGRDNDATWIEDYYNQRDNKHKVEEQNHDKLLHASNFDEARVKAFEKAGLTDPNKIEFGEEDVNGTGTVVEFRGEKGAKVIYDAPHPDKDPEHGHDKPHIGIQTAGKKSQGGRERVNITYEGPQHPHISHNDQKNL</sequence>
<evidence type="ECO:0000259" key="2">
    <source>
        <dbReference type="Pfam" id="PF15540"/>
    </source>
</evidence>
<proteinExistence type="predicted"/>
<dbReference type="KEGG" id="mbar:MSBR2_0248"/>